<organism evidence="8">
    <name type="scientific">Streptomyces sp. R28</name>
    <dbReference type="NCBI Taxonomy" id="3238628"/>
    <lineage>
        <taxon>Bacteria</taxon>
        <taxon>Bacillati</taxon>
        <taxon>Actinomycetota</taxon>
        <taxon>Actinomycetes</taxon>
        <taxon>Kitasatosporales</taxon>
        <taxon>Streptomycetaceae</taxon>
        <taxon>Streptomyces</taxon>
    </lineage>
</organism>
<evidence type="ECO:0000256" key="6">
    <source>
        <dbReference type="SAM" id="MobiDB-lite"/>
    </source>
</evidence>
<evidence type="ECO:0000256" key="4">
    <source>
        <dbReference type="ARBA" id="ARBA00023315"/>
    </source>
</evidence>
<dbReference type="InterPro" id="IPR020841">
    <property type="entry name" value="PKS_Beta-ketoAc_synthase_dom"/>
</dbReference>
<dbReference type="CDD" id="cd00833">
    <property type="entry name" value="PKS"/>
    <property type="match status" value="1"/>
</dbReference>
<dbReference type="InterPro" id="IPR050091">
    <property type="entry name" value="PKS_NRPS_Biosynth_Enz"/>
</dbReference>
<feature type="compositionally biased region" description="Low complexity" evidence="6">
    <location>
        <begin position="419"/>
        <end position="437"/>
    </location>
</feature>
<evidence type="ECO:0000256" key="2">
    <source>
        <dbReference type="ARBA" id="ARBA00022553"/>
    </source>
</evidence>
<dbReference type="Gene3D" id="3.40.47.10">
    <property type="match status" value="1"/>
</dbReference>
<dbReference type="GO" id="GO:0005886">
    <property type="term" value="C:plasma membrane"/>
    <property type="evidence" value="ECO:0007669"/>
    <property type="project" value="TreeGrafter"/>
</dbReference>
<keyword evidence="2" id="KW-0597">Phosphoprotein</keyword>
<accession>A0AB39QCV9</accession>
<dbReference type="RefSeq" id="WP_369174942.1">
    <property type="nucleotide sequence ID" value="NZ_CP163439.1"/>
</dbReference>
<dbReference type="GO" id="GO:0004312">
    <property type="term" value="F:fatty acid synthase activity"/>
    <property type="evidence" value="ECO:0007669"/>
    <property type="project" value="TreeGrafter"/>
</dbReference>
<evidence type="ECO:0000313" key="8">
    <source>
        <dbReference type="EMBL" id="XDQ40236.1"/>
    </source>
</evidence>
<gene>
    <name evidence="8" type="ORF">AB5J49_46760</name>
</gene>
<dbReference type="GO" id="GO:0071770">
    <property type="term" value="P:DIM/DIP cell wall layer assembly"/>
    <property type="evidence" value="ECO:0007669"/>
    <property type="project" value="TreeGrafter"/>
</dbReference>
<proteinExistence type="inferred from homology"/>
<dbReference type="GO" id="GO:0005737">
    <property type="term" value="C:cytoplasm"/>
    <property type="evidence" value="ECO:0007669"/>
    <property type="project" value="TreeGrafter"/>
</dbReference>
<protein>
    <submittedName>
        <fullName evidence="8">Polyketide synthase</fullName>
    </submittedName>
</protein>
<feature type="region of interest" description="Disordered" evidence="6">
    <location>
        <begin position="385"/>
        <end position="469"/>
    </location>
</feature>
<dbReference type="GO" id="GO:0004315">
    <property type="term" value="F:3-oxoacyl-[acyl-carrier-protein] synthase activity"/>
    <property type="evidence" value="ECO:0007669"/>
    <property type="project" value="InterPro"/>
</dbReference>
<feature type="compositionally biased region" description="Pro residues" evidence="6">
    <location>
        <begin position="438"/>
        <end position="461"/>
    </location>
</feature>
<sequence length="469" mass="49370">MADKAEDGFDDLPAESGVAIVGMAGRFPGAADLDEYWRNLRDGVESIVTLTDEELTAAGVPPETFNRPDFVKAGPRFQDAGLFDAEFFGYTAREAQLMDPQHRLFLETAWQALENAGYDSAQYDGTIGVYAGAGTSAYLENIYSNWSQGEVLRTENAGLGFELAFLASRVSHKLNLTGPSIPVQTACSTSLVAVHTACQSLLAYECDMALSGAVAYKVPENRGYLHQEGSFLSPDGHVRPFDAQARGTVFGNGVGVVVLKRLEDALADGDTIHAVIKGSAVNNDGAQKASFTAPTVAGQAAVIAEAMNTAQVASEDIDYVEAHGSGTLIGDSIEVQALERAFGGRGDCVLGTVKGNIGHLDAAAGIAGLIKTVLALKHHLLPPTLNHHTPNPDTNLHHTPFHITTTPPPGHPPPHHAEPASAPSASAAPTPTSSSKNHPPPPPSPAPLTPHPSLTPTPTPAYPRHLWHP</sequence>
<keyword evidence="3 5" id="KW-0808">Transferase</keyword>
<feature type="domain" description="Ketosynthase family 3 (KS3)" evidence="7">
    <location>
        <begin position="15"/>
        <end position="439"/>
    </location>
</feature>
<dbReference type="SUPFAM" id="SSF53901">
    <property type="entry name" value="Thiolase-like"/>
    <property type="match status" value="1"/>
</dbReference>
<evidence type="ECO:0000256" key="3">
    <source>
        <dbReference type="ARBA" id="ARBA00022679"/>
    </source>
</evidence>
<dbReference type="PROSITE" id="PS00606">
    <property type="entry name" value="KS3_1"/>
    <property type="match status" value="1"/>
</dbReference>
<evidence type="ECO:0000256" key="5">
    <source>
        <dbReference type="RuleBase" id="RU003694"/>
    </source>
</evidence>
<dbReference type="GO" id="GO:0006633">
    <property type="term" value="P:fatty acid biosynthetic process"/>
    <property type="evidence" value="ECO:0007669"/>
    <property type="project" value="InterPro"/>
</dbReference>
<comment type="similarity">
    <text evidence="5">Belongs to the thiolase-like superfamily. Beta-ketoacyl-ACP synthases family.</text>
</comment>
<dbReference type="InterPro" id="IPR014030">
    <property type="entry name" value="Ketoacyl_synth_N"/>
</dbReference>
<keyword evidence="4" id="KW-0012">Acyltransferase</keyword>
<dbReference type="InterPro" id="IPR014031">
    <property type="entry name" value="Ketoacyl_synth_C"/>
</dbReference>
<feature type="compositionally biased region" description="Low complexity" evidence="6">
    <location>
        <begin position="385"/>
        <end position="405"/>
    </location>
</feature>
<dbReference type="PROSITE" id="PS52004">
    <property type="entry name" value="KS3_2"/>
    <property type="match status" value="1"/>
</dbReference>
<dbReference type="PANTHER" id="PTHR43775:SF37">
    <property type="entry name" value="SI:DKEY-61P9.11"/>
    <property type="match status" value="1"/>
</dbReference>
<dbReference type="EMBL" id="CP163439">
    <property type="protein sequence ID" value="XDQ40236.1"/>
    <property type="molecule type" value="Genomic_DNA"/>
</dbReference>
<evidence type="ECO:0000259" key="7">
    <source>
        <dbReference type="PROSITE" id="PS52004"/>
    </source>
</evidence>
<reference evidence="8" key="1">
    <citation type="submission" date="2024-07" db="EMBL/GenBank/DDBJ databases">
        <authorList>
            <person name="Yu S.T."/>
        </authorList>
    </citation>
    <scope>NUCLEOTIDE SEQUENCE</scope>
    <source>
        <strain evidence="8">R28</strain>
    </source>
</reference>
<dbReference type="SMART" id="SM00825">
    <property type="entry name" value="PKS_KS"/>
    <property type="match status" value="1"/>
</dbReference>
<dbReference type="Pfam" id="PF00109">
    <property type="entry name" value="ketoacyl-synt"/>
    <property type="match status" value="1"/>
</dbReference>
<dbReference type="InterPro" id="IPR016039">
    <property type="entry name" value="Thiolase-like"/>
</dbReference>
<keyword evidence="1" id="KW-0596">Phosphopantetheine</keyword>
<dbReference type="Pfam" id="PF02801">
    <property type="entry name" value="Ketoacyl-synt_C"/>
    <property type="match status" value="1"/>
</dbReference>
<name>A0AB39QCV9_9ACTN</name>
<dbReference type="PANTHER" id="PTHR43775">
    <property type="entry name" value="FATTY ACID SYNTHASE"/>
    <property type="match status" value="1"/>
</dbReference>
<evidence type="ECO:0000256" key="1">
    <source>
        <dbReference type="ARBA" id="ARBA00022450"/>
    </source>
</evidence>
<dbReference type="InterPro" id="IPR018201">
    <property type="entry name" value="Ketoacyl_synth_AS"/>
</dbReference>
<dbReference type="AlphaFoldDB" id="A0AB39QCV9"/>